<dbReference type="InterPro" id="IPR040648">
    <property type="entry name" value="HMGXB3_CxC4"/>
</dbReference>
<dbReference type="Pfam" id="PF18717">
    <property type="entry name" value="CxC4"/>
    <property type="match status" value="1"/>
</dbReference>
<feature type="compositionally biased region" description="Acidic residues" evidence="1">
    <location>
        <begin position="932"/>
        <end position="943"/>
    </location>
</feature>
<keyword evidence="4" id="KW-1185">Reference proteome</keyword>
<evidence type="ECO:0000313" key="4">
    <source>
        <dbReference type="Proteomes" id="UP000281406"/>
    </source>
</evidence>
<feature type="region of interest" description="Disordered" evidence="1">
    <location>
        <begin position="290"/>
        <end position="311"/>
    </location>
</feature>
<feature type="domain" description="HMG" evidence="2">
    <location>
        <begin position="349"/>
        <end position="452"/>
    </location>
</feature>
<feature type="region of interest" description="Disordered" evidence="1">
    <location>
        <begin position="929"/>
        <end position="949"/>
    </location>
</feature>
<dbReference type="EMBL" id="RJVU01039986">
    <property type="protein sequence ID" value="ROL46251.1"/>
    <property type="molecule type" value="Genomic_DNA"/>
</dbReference>
<dbReference type="InterPro" id="IPR028260">
    <property type="entry name" value="FAM177"/>
</dbReference>
<sequence length="1080" mass="121183">MLSSTSTAVTAPTIINAPSIINTTGTVPAIVHTPSTTSTDITALGIKDGPSPTGTGKIRVRPVIKKRCPMCNVLINKTNLQKHIERKHSDQSELDIGDTFQLTSQCIDETNGIFTVLKVVKGHSVPLHVQYKPTGENHSVLCESNECQVNIDIAQRSGITSYQCVHISAASFCKSLAEPVSLKEEVLTEMVRGKWFSEKKKKECLALQQLANSSCVPLSVHTSIGISTTKTFISVFEPNVSSYSRLGRVMVVYYTKLNSWHCPCTKVRRSCLHKYVAKWHLFQTHRELLSTDGSPHNTPHSEEEGVTDDTHVYPPKNLGLEYMVNYILKNKKMPAVLPEDMRIPSQRKDYPRNLCPNETSCQGCPGEVPLSDPILITQNAKILTNWCIIQDVATYCKQCPQCGMFYRYQEWKDGLHNFNDHIILDITLCLTLRNLLQVHTSVTRAVEFLQLTTGVEFPPPDTVLQAYLQFEALTDHDYKYSCPSCGDHPPVVILGVHKQSASYLSDGEHNPFAVPPNYHFWAPWIGKNTRQSDTVLNTEFEKVHTSKSASEILEMTVTEDRLRKELFKQKDDVIRSLCNKCGVDSTGSRSDLLLRLASEMKSSQIYYQIYAKIWSCSGGWGVIMCPCGIVYSLKCNLRAESPRDFADLLLSWQHMPNVIIYDFAQGLATHTNLRAPEKVPISPFEGLLVEPTQANTELAKHGQLKVSLPWLDEKMGMTDPHGHPVTGSSDHYVLHESSTTDSRDVLRKLSLVPQLDGKVNSEVAEQLFAKMKENNYFLSLSSTHMFLMRNIIHHYNENKADKVSTRLTKSSGSSLLTDVYGQAVLENPGGTRSTDDVIEDSILTSLMVISSVSDPVLFTLPLVTNASGRGQSCNGEIGVNFPLQKRSFTYIPERVVRLISAKEKGYECVELGDLDRKEKTPRRIIHFSSGETMEEYSTDEEEEDKKQNAKKELLSSIDTSKLTWGPYVWFQMWRAASSTISACDYLGERMASLFGITSAKYQYAIDEYSRSKREEGRDEDTQLSEEAEHLFEEQKYDEDEDPKTNQPETNSTQVQVTNELECQPSLVPNAVHIPALVTST</sequence>
<dbReference type="Proteomes" id="UP000281406">
    <property type="component" value="Unassembled WGS sequence"/>
</dbReference>
<dbReference type="Pfam" id="PF14774">
    <property type="entry name" value="FAM177"/>
    <property type="match status" value="1"/>
</dbReference>
<dbReference type="InterPro" id="IPR039598">
    <property type="entry name" value="HMGXB3"/>
</dbReference>
<comment type="caution">
    <text evidence="3">The sequence shown here is derived from an EMBL/GenBank/DDBJ whole genome shotgun (WGS) entry which is preliminary data.</text>
</comment>
<accession>A0A3N0YK72</accession>
<protein>
    <submittedName>
        <fullName evidence="3">Protein FAM177A1</fullName>
    </submittedName>
</protein>
<feature type="compositionally biased region" description="Polar residues" evidence="1">
    <location>
        <begin position="1044"/>
        <end position="1055"/>
    </location>
</feature>
<evidence type="ECO:0000256" key="1">
    <source>
        <dbReference type="SAM" id="MobiDB-lite"/>
    </source>
</evidence>
<evidence type="ECO:0000313" key="3">
    <source>
        <dbReference type="EMBL" id="ROL46251.1"/>
    </source>
</evidence>
<organism evidence="3 4">
    <name type="scientific">Anabarilius grahami</name>
    <name type="common">Kanglang fish</name>
    <name type="synonym">Barilius grahami</name>
    <dbReference type="NCBI Taxonomy" id="495550"/>
    <lineage>
        <taxon>Eukaryota</taxon>
        <taxon>Metazoa</taxon>
        <taxon>Chordata</taxon>
        <taxon>Craniata</taxon>
        <taxon>Vertebrata</taxon>
        <taxon>Euteleostomi</taxon>
        <taxon>Actinopterygii</taxon>
        <taxon>Neopterygii</taxon>
        <taxon>Teleostei</taxon>
        <taxon>Ostariophysi</taxon>
        <taxon>Cypriniformes</taxon>
        <taxon>Xenocyprididae</taxon>
        <taxon>Xenocypridinae</taxon>
        <taxon>Xenocypridinae incertae sedis</taxon>
        <taxon>Anabarilius</taxon>
    </lineage>
</organism>
<dbReference type="PANTHER" id="PTHR17609:SF3">
    <property type="entry name" value="SAP DOMAIN-CONTAINING PROTEIN"/>
    <property type="match status" value="1"/>
</dbReference>
<dbReference type="PANTHER" id="PTHR17609">
    <property type="entry name" value="HMG DOMAIN-CONTAINING PROTEIN 3"/>
    <property type="match status" value="1"/>
</dbReference>
<feature type="compositionally biased region" description="Basic and acidic residues" evidence="1">
    <location>
        <begin position="299"/>
        <end position="311"/>
    </location>
</feature>
<gene>
    <name evidence="3" type="ORF">DPX16_6285</name>
</gene>
<evidence type="ECO:0000259" key="2">
    <source>
        <dbReference type="Pfam" id="PF18717"/>
    </source>
</evidence>
<dbReference type="AlphaFoldDB" id="A0A3N0YK72"/>
<proteinExistence type="predicted"/>
<feature type="compositionally biased region" description="Basic and acidic residues" evidence="1">
    <location>
        <begin position="1010"/>
        <end position="1034"/>
    </location>
</feature>
<reference evidence="3 4" key="1">
    <citation type="submission" date="2018-10" db="EMBL/GenBank/DDBJ databases">
        <title>Genome assembly for a Yunnan-Guizhou Plateau 3E fish, Anabarilius grahami (Regan), and its evolutionary and genetic applications.</title>
        <authorList>
            <person name="Jiang W."/>
        </authorList>
    </citation>
    <scope>NUCLEOTIDE SEQUENCE [LARGE SCALE GENOMIC DNA]</scope>
    <source>
        <strain evidence="3">AG-KIZ</strain>
        <tissue evidence="3">Muscle</tissue>
    </source>
</reference>
<feature type="region of interest" description="Disordered" evidence="1">
    <location>
        <begin position="1010"/>
        <end position="1055"/>
    </location>
</feature>
<name>A0A3N0YK72_ANAGA</name>
<dbReference type="OrthoDB" id="8948380at2759"/>